<organism evidence="12">
    <name type="scientific">Darwinula stevensoni</name>
    <dbReference type="NCBI Taxonomy" id="69355"/>
    <lineage>
        <taxon>Eukaryota</taxon>
        <taxon>Metazoa</taxon>
        <taxon>Ecdysozoa</taxon>
        <taxon>Arthropoda</taxon>
        <taxon>Crustacea</taxon>
        <taxon>Oligostraca</taxon>
        <taxon>Ostracoda</taxon>
        <taxon>Podocopa</taxon>
        <taxon>Podocopida</taxon>
        <taxon>Darwinulocopina</taxon>
        <taxon>Darwinuloidea</taxon>
        <taxon>Darwinulidae</taxon>
        <taxon>Darwinula</taxon>
    </lineage>
</organism>
<dbReference type="EMBL" id="CAJPEV010003040">
    <property type="protein sequence ID" value="CAG0898741.1"/>
    <property type="molecule type" value="Genomic_DNA"/>
</dbReference>
<evidence type="ECO:0000256" key="3">
    <source>
        <dbReference type="ARBA" id="ARBA00022645"/>
    </source>
</evidence>
<reference evidence="12" key="1">
    <citation type="submission" date="2020-11" db="EMBL/GenBank/DDBJ databases">
        <authorList>
            <person name="Tran Van P."/>
        </authorList>
    </citation>
    <scope>NUCLEOTIDE SEQUENCE</scope>
</reference>
<dbReference type="PANTHER" id="PTHR11705">
    <property type="entry name" value="PROTEASE FAMILY M14 CARBOXYPEPTIDASE A,B"/>
    <property type="match status" value="1"/>
</dbReference>
<dbReference type="GO" id="GO:0004181">
    <property type="term" value="F:metallocarboxypeptidase activity"/>
    <property type="evidence" value="ECO:0007669"/>
    <property type="project" value="InterPro"/>
</dbReference>
<keyword evidence="9" id="KW-0482">Metalloprotease</keyword>
<dbReference type="PRINTS" id="PR00765">
    <property type="entry name" value="CRBOXYPTASEA"/>
</dbReference>
<evidence type="ECO:0000256" key="4">
    <source>
        <dbReference type="ARBA" id="ARBA00022670"/>
    </source>
</evidence>
<evidence type="ECO:0000256" key="10">
    <source>
        <dbReference type="PROSITE-ProRule" id="PRU01379"/>
    </source>
</evidence>
<evidence type="ECO:0000256" key="5">
    <source>
        <dbReference type="ARBA" id="ARBA00022723"/>
    </source>
</evidence>
<sequence>TYEWLDSLPSTYPDIVSLETIGSSWQGRDLKLIRFNKDWGIPKTAAFIVANMHARERITSATLTWIMNELLANPVYERILNEYDLHFLPIANPDGLERSQTTDRMWRKTMSDHDPEDGCIGVDPEQNFDFHWSDSGPCSSGPAPFSESETRAIADYVLENMPQLDFKLYLNIHSFSQFVLFPWGYTATHPDDYDDLVSLSLSPIHCVEHHRGHCLEVARITESALEERYGTQYESGTYTDLLYRILGTSTDWMKGVAGIKYSYQYELRDTGEFAFLLPPDQIVPSGEETLDGLVALLDAVRERSRENAL</sequence>
<dbReference type="FunFam" id="3.40.630.10:FF:000084">
    <property type="entry name" value="Carboxypeptidase B2"/>
    <property type="match status" value="1"/>
</dbReference>
<dbReference type="GO" id="GO:0005615">
    <property type="term" value="C:extracellular space"/>
    <property type="evidence" value="ECO:0007669"/>
    <property type="project" value="TreeGrafter"/>
</dbReference>
<evidence type="ECO:0000256" key="8">
    <source>
        <dbReference type="ARBA" id="ARBA00022833"/>
    </source>
</evidence>
<feature type="non-terminal residue" evidence="12">
    <location>
        <position position="309"/>
    </location>
</feature>
<comment type="similarity">
    <text evidence="2 10">Belongs to the peptidase M14 family.</text>
</comment>
<comment type="cofactor">
    <cofactor evidence="1">
        <name>Zn(2+)</name>
        <dbReference type="ChEBI" id="CHEBI:29105"/>
    </cofactor>
</comment>
<keyword evidence="3" id="KW-0121">Carboxypeptidase</keyword>
<evidence type="ECO:0000256" key="7">
    <source>
        <dbReference type="ARBA" id="ARBA00022801"/>
    </source>
</evidence>
<name>A0A7R9AAU3_9CRUS</name>
<dbReference type="AlphaFoldDB" id="A0A7R9AAU3"/>
<keyword evidence="7" id="KW-0378">Hydrolase</keyword>
<keyword evidence="8" id="KW-0862">Zinc</keyword>
<gene>
    <name evidence="12" type="ORF">DSTB1V02_LOCUS10499</name>
</gene>
<evidence type="ECO:0000256" key="1">
    <source>
        <dbReference type="ARBA" id="ARBA00001947"/>
    </source>
</evidence>
<dbReference type="GO" id="GO:0008270">
    <property type="term" value="F:zinc ion binding"/>
    <property type="evidence" value="ECO:0007669"/>
    <property type="project" value="InterPro"/>
</dbReference>
<evidence type="ECO:0000313" key="12">
    <source>
        <dbReference type="EMBL" id="CAD7250730.1"/>
    </source>
</evidence>
<dbReference type="SMART" id="SM00631">
    <property type="entry name" value="Zn_pept"/>
    <property type="match status" value="1"/>
</dbReference>
<protein>
    <recommendedName>
        <fullName evidence="11">Peptidase M14 domain-containing protein</fullName>
    </recommendedName>
</protein>
<evidence type="ECO:0000259" key="11">
    <source>
        <dbReference type="PROSITE" id="PS52035"/>
    </source>
</evidence>
<evidence type="ECO:0000256" key="6">
    <source>
        <dbReference type="ARBA" id="ARBA00022729"/>
    </source>
</evidence>
<dbReference type="OrthoDB" id="3626597at2759"/>
<dbReference type="Gene3D" id="3.40.630.10">
    <property type="entry name" value="Zn peptidases"/>
    <property type="match status" value="1"/>
</dbReference>
<dbReference type="PROSITE" id="PS52035">
    <property type="entry name" value="PEPTIDASE_M14"/>
    <property type="match status" value="1"/>
</dbReference>
<dbReference type="Proteomes" id="UP000677054">
    <property type="component" value="Unassembled WGS sequence"/>
</dbReference>
<dbReference type="Pfam" id="PF00246">
    <property type="entry name" value="Peptidase_M14"/>
    <property type="match status" value="1"/>
</dbReference>
<dbReference type="SUPFAM" id="SSF53187">
    <property type="entry name" value="Zn-dependent exopeptidases"/>
    <property type="match status" value="1"/>
</dbReference>
<keyword evidence="6" id="KW-0732">Signal</keyword>
<dbReference type="PANTHER" id="PTHR11705:SF153">
    <property type="entry name" value="ZINC CARBOXYPEPTIDASE A 1-LIKE PROTEIN"/>
    <property type="match status" value="1"/>
</dbReference>
<evidence type="ECO:0000313" key="13">
    <source>
        <dbReference type="Proteomes" id="UP000677054"/>
    </source>
</evidence>
<accession>A0A7R9AAU3</accession>
<dbReference type="CDD" id="cd03860">
    <property type="entry name" value="M14_CP_A-B_like"/>
    <property type="match status" value="1"/>
</dbReference>
<keyword evidence="13" id="KW-1185">Reference proteome</keyword>
<dbReference type="InterPro" id="IPR000834">
    <property type="entry name" value="Peptidase_M14"/>
</dbReference>
<evidence type="ECO:0000256" key="2">
    <source>
        <dbReference type="ARBA" id="ARBA00005988"/>
    </source>
</evidence>
<evidence type="ECO:0000256" key="9">
    <source>
        <dbReference type="ARBA" id="ARBA00023049"/>
    </source>
</evidence>
<proteinExistence type="inferred from homology"/>
<keyword evidence="4" id="KW-0645">Protease</keyword>
<dbReference type="EMBL" id="LR902557">
    <property type="protein sequence ID" value="CAD7250730.1"/>
    <property type="molecule type" value="Genomic_DNA"/>
</dbReference>
<feature type="domain" description="Peptidase M14" evidence="11">
    <location>
        <begin position="1"/>
        <end position="300"/>
    </location>
</feature>
<keyword evidence="5" id="KW-0479">Metal-binding</keyword>
<feature type="active site" description="Proton donor/acceptor" evidence="10">
    <location>
        <position position="266"/>
    </location>
</feature>
<dbReference type="GO" id="GO:0006508">
    <property type="term" value="P:proteolysis"/>
    <property type="evidence" value="ECO:0007669"/>
    <property type="project" value="UniProtKB-KW"/>
</dbReference>